<proteinExistence type="predicted"/>
<dbReference type="Pfam" id="PF07676">
    <property type="entry name" value="PD40"/>
    <property type="match status" value="3"/>
</dbReference>
<dbReference type="STRING" id="927665.HMPREF1535_00112"/>
<evidence type="ECO:0000313" key="2">
    <source>
        <dbReference type="Proteomes" id="UP000033047"/>
    </source>
</evidence>
<evidence type="ECO:0008006" key="3">
    <source>
        <dbReference type="Google" id="ProtNLM"/>
    </source>
</evidence>
<dbReference type="SUPFAM" id="SSF82171">
    <property type="entry name" value="DPP6 N-terminal domain-like"/>
    <property type="match status" value="1"/>
</dbReference>
<reference evidence="1 2" key="1">
    <citation type="submission" date="2013-04" db="EMBL/GenBank/DDBJ databases">
        <title>The Genome Sequence of Parabacteroides goldsteinii DSM 19448.</title>
        <authorList>
            <consortium name="The Broad Institute Genomics Platform"/>
            <person name="Earl A."/>
            <person name="Ward D."/>
            <person name="Feldgarden M."/>
            <person name="Gevers D."/>
            <person name="Martens E."/>
            <person name="Sakamoto M."/>
            <person name="Benno Y."/>
            <person name="Song Y."/>
            <person name="Liu C."/>
            <person name="Lee J."/>
            <person name="Bolanos M."/>
            <person name="Vaisanen M.L."/>
            <person name="Finegold S.M."/>
            <person name="Walker B."/>
            <person name="Young S."/>
            <person name="Zeng Q."/>
            <person name="Gargeya S."/>
            <person name="Fitzgerald M."/>
            <person name="Haas B."/>
            <person name="Abouelleil A."/>
            <person name="Allen A.W."/>
            <person name="Alvarado L."/>
            <person name="Arachchi H.M."/>
            <person name="Berlin A.M."/>
            <person name="Chapman S.B."/>
            <person name="Gainer-Dewar J."/>
            <person name="Goldberg J."/>
            <person name="Griggs A."/>
            <person name="Gujja S."/>
            <person name="Hansen M."/>
            <person name="Howarth C."/>
            <person name="Imamovic A."/>
            <person name="Ireland A."/>
            <person name="Larimer J."/>
            <person name="McCowan C."/>
            <person name="Murphy C."/>
            <person name="Pearson M."/>
            <person name="Poon T.W."/>
            <person name="Priest M."/>
            <person name="Roberts A."/>
            <person name="Saif S."/>
            <person name="Shea T."/>
            <person name="Sisk P."/>
            <person name="Sykes S."/>
            <person name="Wortman J."/>
            <person name="Nusbaum C."/>
            <person name="Birren B."/>
        </authorList>
    </citation>
    <scope>NUCLEOTIDE SEQUENCE [LARGE SCALE GENOMIC DNA]</scope>
    <source>
        <strain evidence="1 2">DSM 19448</strain>
    </source>
</reference>
<protein>
    <recommendedName>
        <fullName evidence="3">Cytochrome C biosynthesis protein</fullName>
    </recommendedName>
</protein>
<dbReference type="InterPro" id="IPR011042">
    <property type="entry name" value="6-blade_b-propeller_TolB-like"/>
</dbReference>
<dbReference type="EMBL" id="AQHV01000001">
    <property type="protein sequence ID" value="KKB59840.1"/>
    <property type="molecule type" value="Genomic_DNA"/>
</dbReference>
<dbReference type="PATRIC" id="fig|927665.4.peg.107"/>
<dbReference type="RefSeq" id="WP_046144990.1">
    <property type="nucleotide sequence ID" value="NZ_KQ033912.1"/>
</dbReference>
<accession>A0A0F5JQF5</accession>
<sequence length="497" mass="57293">MNHTSSISFIHSCILPCLAILALLCACRQTHITPDGQSDKPLTIFPDYTGVTFPSNIAPPNFRIMEEGDEFYTEIGNSKKIFFTSKTRQSSVNITENNWSKLLKETAGETFYIRIFVRQNGKWIQFPDITNYISESPIDPYLVYRLIYPGYELWNQIGIYQRDLTSYREIPLIENQSIEKDCLNCHTFCKNSPETMMIHIRGKVGGTLVYRQGKINRLDVKSPEMKNGGAYAAWHPEGRYLAFSVNEIQQYFHSTGPKAVEVSDSESDLLLLDTKTNRLISSPAIYGKEWMETFPTWSPDGTMLYFCRSKAINEKTPLDSIHYDLFKIAFDAGKECFGTPECIYEASQKGKSVSFPRISPDGKYLMFTCSDYGNFSIWHPESELYLLNMETNEIRNMEEVNSNDVESFHTWSSTGEWFVFSSKRQDGLWAHPYIAKFDRQKGTAGKPFVLPQKDPDFYFYFTQTFNLPELLTTPVKIGSELIRQTRNNKETVSWDRK</sequence>
<dbReference type="Proteomes" id="UP000033047">
    <property type="component" value="Unassembled WGS sequence"/>
</dbReference>
<dbReference type="AlphaFoldDB" id="A0A0F5JQF5"/>
<dbReference type="HOGENOM" id="CLU_042630_0_0_10"/>
<dbReference type="InterPro" id="IPR011659">
    <property type="entry name" value="WD40"/>
</dbReference>
<organism evidence="1 2">
    <name type="scientific">Parabacteroides goldsteinii DSM 19448 = WAL 12034</name>
    <dbReference type="NCBI Taxonomy" id="927665"/>
    <lineage>
        <taxon>Bacteria</taxon>
        <taxon>Pseudomonadati</taxon>
        <taxon>Bacteroidota</taxon>
        <taxon>Bacteroidia</taxon>
        <taxon>Bacteroidales</taxon>
        <taxon>Tannerellaceae</taxon>
        <taxon>Parabacteroides</taxon>
    </lineage>
</organism>
<dbReference type="Gene3D" id="2.120.10.30">
    <property type="entry name" value="TolB, C-terminal domain"/>
    <property type="match status" value="1"/>
</dbReference>
<evidence type="ECO:0000313" key="1">
    <source>
        <dbReference type="EMBL" id="KKB59840.1"/>
    </source>
</evidence>
<comment type="caution">
    <text evidence="1">The sequence shown here is derived from an EMBL/GenBank/DDBJ whole genome shotgun (WGS) entry which is preliminary data.</text>
</comment>
<gene>
    <name evidence="1" type="ORF">HMPREF1535_00112</name>
</gene>
<name>A0A0F5JQF5_9BACT</name>